<dbReference type="Proteomes" id="UP001066276">
    <property type="component" value="Chromosome 9"/>
</dbReference>
<evidence type="ECO:0000313" key="2">
    <source>
        <dbReference type="EMBL" id="KAJ1102911.1"/>
    </source>
</evidence>
<evidence type="ECO:0000313" key="3">
    <source>
        <dbReference type="Proteomes" id="UP001066276"/>
    </source>
</evidence>
<dbReference type="AlphaFoldDB" id="A0AAV7MHU6"/>
<dbReference type="EMBL" id="JANPWB010000013">
    <property type="protein sequence ID" value="KAJ1102911.1"/>
    <property type="molecule type" value="Genomic_DNA"/>
</dbReference>
<comment type="caution">
    <text evidence="2">The sequence shown here is derived from an EMBL/GenBank/DDBJ whole genome shotgun (WGS) entry which is preliminary data.</text>
</comment>
<keyword evidence="3" id="KW-1185">Reference proteome</keyword>
<gene>
    <name evidence="2" type="ORF">NDU88_000350</name>
</gene>
<accession>A0AAV7MHU6</accession>
<proteinExistence type="predicted"/>
<evidence type="ECO:0000256" key="1">
    <source>
        <dbReference type="SAM" id="MobiDB-lite"/>
    </source>
</evidence>
<protein>
    <submittedName>
        <fullName evidence="2">Uncharacterized protein</fullName>
    </submittedName>
</protein>
<name>A0AAV7MHU6_PLEWA</name>
<organism evidence="2 3">
    <name type="scientific">Pleurodeles waltl</name>
    <name type="common">Iberian ribbed newt</name>
    <dbReference type="NCBI Taxonomy" id="8319"/>
    <lineage>
        <taxon>Eukaryota</taxon>
        <taxon>Metazoa</taxon>
        <taxon>Chordata</taxon>
        <taxon>Craniata</taxon>
        <taxon>Vertebrata</taxon>
        <taxon>Euteleostomi</taxon>
        <taxon>Amphibia</taxon>
        <taxon>Batrachia</taxon>
        <taxon>Caudata</taxon>
        <taxon>Salamandroidea</taxon>
        <taxon>Salamandridae</taxon>
        <taxon>Pleurodelinae</taxon>
        <taxon>Pleurodeles</taxon>
    </lineage>
</organism>
<sequence length="143" mass="14414">MSRGSSGPLSYILLGAIQCIGARMGPTAAQRLIPQHLSRFLAGAPLQHRGSHSVSPSRPRPPVAVILYALPLRPLCSVSLGYPQGLCLPPDTDTGAGASPPSTAANLCASPGPKEILSGPTVVRRSTPAARMDGSGATGGGPS</sequence>
<reference evidence="2" key="1">
    <citation type="journal article" date="2022" name="bioRxiv">
        <title>Sequencing and chromosome-scale assembly of the giantPleurodeles waltlgenome.</title>
        <authorList>
            <person name="Brown T."/>
            <person name="Elewa A."/>
            <person name="Iarovenko S."/>
            <person name="Subramanian E."/>
            <person name="Araus A.J."/>
            <person name="Petzold A."/>
            <person name="Susuki M."/>
            <person name="Suzuki K.-i.T."/>
            <person name="Hayashi T."/>
            <person name="Toyoda A."/>
            <person name="Oliveira C."/>
            <person name="Osipova E."/>
            <person name="Leigh N.D."/>
            <person name="Simon A."/>
            <person name="Yun M.H."/>
        </authorList>
    </citation>
    <scope>NUCLEOTIDE SEQUENCE</scope>
    <source>
        <strain evidence="2">20211129_DDA</strain>
        <tissue evidence="2">Liver</tissue>
    </source>
</reference>
<feature type="region of interest" description="Disordered" evidence="1">
    <location>
        <begin position="89"/>
        <end position="143"/>
    </location>
</feature>